<dbReference type="Proteomes" id="UP000007519">
    <property type="component" value="Chromosome"/>
</dbReference>
<keyword evidence="2" id="KW-1185">Reference proteome</keyword>
<protein>
    <submittedName>
        <fullName evidence="1">Uncharacterized protein</fullName>
    </submittedName>
</protein>
<dbReference type="EMBL" id="CP002831">
    <property type="protein sequence ID" value="AFC26422.1"/>
    <property type="molecule type" value="Genomic_DNA"/>
</dbReference>
<accession>H6L6Z2</accession>
<proteinExistence type="predicted"/>
<dbReference type="HOGENOM" id="CLU_3358407_0_0_10"/>
<gene>
    <name evidence="1" type="ordered locus">SGRA_3701</name>
</gene>
<name>H6L6Z2_SAPGL</name>
<dbReference type="STRING" id="984262.SGRA_3701"/>
<sequence>MGPPACGGRYVAQLAIRSALRQQAGSVWPAATASHR</sequence>
<evidence type="ECO:0000313" key="2">
    <source>
        <dbReference type="Proteomes" id="UP000007519"/>
    </source>
</evidence>
<evidence type="ECO:0000313" key="1">
    <source>
        <dbReference type="EMBL" id="AFC26422.1"/>
    </source>
</evidence>
<dbReference type="KEGG" id="sgn:SGRA_3701"/>
<reference evidence="1 2" key="1">
    <citation type="journal article" date="2012" name="Stand. Genomic Sci.">
        <title>Complete genome sequencing and analysis of Saprospira grandis str. Lewin, a predatory marine bacterium.</title>
        <authorList>
            <person name="Saw J.H."/>
            <person name="Yuryev A."/>
            <person name="Kanbe M."/>
            <person name="Hou S."/>
            <person name="Young A.G."/>
            <person name="Aizawa S."/>
            <person name="Alam M."/>
        </authorList>
    </citation>
    <scope>NUCLEOTIDE SEQUENCE [LARGE SCALE GENOMIC DNA]</scope>
    <source>
        <strain evidence="1 2">Lewin</strain>
    </source>
</reference>
<dbReference type="AlphaFoldDB" id="H6L6Z2"/>
<organism evidence="1 2">
    <name type="scientific">Saprospira grandis (strain Lewin)</name>
    <dbReference type="NCBI Taxonomy" id="984262"/>
    <lineage>
        <taxon>Bacteria</taxon>
        <taxon>Pseudomonadati</taxon>
        <taxon>Bacteroidota</taxon>
        <taxon>Saprospiria</taxon>
        <taxon>Saprospirales</taxon>
        <taxon>Saprospiraceae</taxon>
        <taxon>Saprospira</taxon>
    </lineage>
</organism>